<dbReference type="GO" id="GO:0016757">
    <property type="term" value="F:glycosyltransferase activity"/>
    <property type="evidence" value="ECO:0007669"/>
    <property type="project" value="UniProtKB-KW"/>
</dbReference>
<feature type="domain" description="Glycosyltransferase 2-like" evidence="6">
    <location>
        <begin position="7"/>
        <end position="104"/>
    </location>
</feature>
<evidence type="ECO:0000256" key="4">
    <source>
        <dbReference type="ARBA" id="ARBA00022679"/>
    </source>
</evidence>
<gene>
    <name evidence="7" type="ORF">A2773_07110</name>
</gene>
<dbReference type="InterPro" id="IPR029044">
    <property type="entry name" value="Nucleotide-diphossugar_trans"/>
</dbReference>
<protein>
    <recommendedName>
        <fullName evidence="6">Glycosyltransferase 2-like domain-containing protein</fullName>
    </recommendedName>
</protein>
<comment type="subcellular location">
    <subcellularLocation>
        <location evidence="1">Cell membrane</location>
    </subcellularLocation>
</comment>
<accession>A0A1F5ZQR0</accession>
<organism evidence="7 8">
    <name type="scientific">Candidatus Gottesmanbacteria bacterium RIFCSPHIGHO2_01_FULL_39_10</name>
    <dbReference type="NCBI Taxonomy" id="1798375"/>
    <lineage>
        <taxon>Bacteria</taxon>
        <taxon>Candidatus Gottesmaniibacteriota</taxon>
    </lineage>
</organism>
<dbReference type="PANTHER" id="PTHR43646:SF2">
    <property type="entry name" value="GLYCOSYLTRANSFERASE 2-LIKE DOMAIN-CONTAINING PROTEIN"/>
    <property type="match status" value="1"/>
</dbReference>
<evidence type="ECO:0000313" key="8">
    <source>
        <dbReference type="Proteomes" id="UP000177383"/>
    </source>
</evidence>
<dbReference type="SUPFAM" id="SSF53448">
    <property type="entry name" value="Nucleotide-diphospho-sugar transferases"/>
    <property type="match status" value="1"/>
</dbReference>
<proteinExistence type="predicted"/>
<dbReference type="AlphaFoldDB" id="A0A1F5ZQR0"/>
<name>A0A1F5ZQR0_9BACT</name>
<reference evidence="7 8" key="1">
    <citation type="journal article" date="2016" name="Nat. Commun.">
        <title>Thousands of microbial genomes shed light on interconnected biogeochemical processes in an aquifer system.</title>
        <authorList>
            <person name="Anantharaman K."/>
            <person name="Brown C.T."/>
            <person name="Hug L.A."/>
            <person name="Sharon I."/>
            <person name="Castelle C.J."/>
            <person name="Probst A.J."/>
            <person name="Thomas B.C."/>
            <person name="Singh A."/>
            <person name="Wilkins M.J."/>
            <person name="Karaoz U."/>
            <person name="Brodie E.L."/>
            <person name="Williams K.H."/>
            <person name="Hubbard S.S."/>
            <person name="Banfield J.F."/>
        </authorList>
    </citation>
    <scope>NUCLEOTIDE SEQUENCE [LARGE SCALE GENOMIC DNA]</scope>
</reference>
<evidence type="ECO:0000256" key="2">
    <source>
        <dbReference type="ARBA" id="ARBA00022475"/>
    </source>
</evidence>
<evidence type="ECO:0000256" key="5">
    <source>
        <dbReference type="ARBA" id="ARBA00023136"/>
    </source>
</evidence>
<dbReference type="Pfam" id="PF00535">
    <property type="entry name" value="Glycos_transf_2"/>
    <property type="match status" value="1"/>
</dbReference>
<dbReference type="EMBL" id="MFJE01000011">
    <property type="protein sequence ID" value="OGG14840.1"/>
    <property type="molecule type" value="Genomic_DNA"/>
</dbReference>
<dbReference type="Proteomes" id="UP000177383">
    <property type="component" value="Unassembled WGS sequence"/>
</dbReference>
<comment type="caution">
    <text evidence="7">The sequence shown here is derived from an EMBL/GenBank/DDBJ whole genome shotgun (WGS) entry which is preliminary data.</text>
</comment>
<dbReference type="GO" id="GO:0005886">
    <property type="term" value="C:plasma membrane"/>
    <property type="evidence" value="ECO:0007669"/>
    <property type="project" value="UniProtKB-SubCell"/>
</dbReference>
<evidence type="ECO:0000256" key="1">
    <source>
        <dbReference type="ARBA" id="ARBA00004236"/>
    </source>
</evidence>
<keyword evidence="4" id="KW-0808">Transferase</keyword>
<evidence type="ECO:0000256" key="3">
    <source>
        <dbReference type="ARBA" id="ARBA00022676"/>
    </source>
</evidence>
<dbReference type="PANTHER" id="PTHR43646">
    <property type="entry name" value="GLYCOSYLTRANSFERASE"/>
    <property type="match status" value="1"/>
</dbReference>
<keyword evidence="3" id="KW-0328">Glycosyltransferase</keyword>
<keyword evidence="5" id="KW-0472">Membrane</keyword>
<dbReference type="InterPro" id="IPR001173">
    <property type="entry name" value="Glyco_trans_2-like"/>
</dbReference>
<evidence type="ECO:0000313" key="7">
    <source>
        <dbReference type="EMBL" id="OGG14840.1"/>
    </source>
</evidence>
<evidence type="ECO:0000259" key="6">
    <source>
        <dbReference type="Pfam" id="PF00535"/>
    </source>
</evidence>
<keyword evidence="2" id="KW-1003">Cell membrane</keyword>
<dbReference type="Gene3D" id="3.90.550.10">
    <property type="entry name" value="Spore Coat Polysaccharide Biosynthesis Protein SpsA, Chain A"/>
    <property type="match status" value="1"/>
</dbReference>
<sequence>MKTPYFSIVIPTLNEEKCIQKILADLQKQTYKDFEVIVVDGLSDDRTLVAAKKFEDRLPKLATIKGGKNNVSYQRNLGAKKASGKYLIFFDADVRFDRTFLEEIHIATLKKKFKLGTTWFYPDSDDSMDSIVMMAGNIGLELAKAVNKPYAAGGANIIMDRKTFESLGGFREDLKLSEDHDLVERARKKNIDITILKEPRAIVSLRRFRAEGTLSVLRKYAQVYIYGILKGPITREIFDYPMGGHIHIKKRRKLDLTKLDTYIKGIEKLEKKINRLLEA</sequence>
<dbReference type="STRING" id="1798375.A2773_07110"/>